<dbReference type="Proteomes" id="UP001331761">
    <property type="component" value="Unassembled WGS sequence"/>
</dbReference>
<evidence type="ECO:0000313" key="2">
    <source>
        <dbReference type="Proteomes" id="UP001331761"/>
    </source>
</evidence>
<protein>
    <submittedName>
        <fullName evidence="1">Uncharacterized protein</fullName>
    </submittedName>
</protein>
<reference evidence="1 2" key="1">
    <citation type="submission" date="2019-10" db="EMBL/GenBank/DDBJ databases">
        <title>Assembly and Annotation for the nematode Trichostrongylus colubriformis.</title>
        <authorList>
            <person name="Martin J."/>
        </authorList>
    </citation>
    <scope>NUCLEOTIDE SEQUENCE [LARGE SCALE GENOMIC DNA]</scope>
    <source>
        <strain evidence="1">G859</strain>
        <tissue evidence="1">Whole worm</tissue>
    </source>
</reference>
<comment type="caution">
    <text evidence="1">The sequence shown here is derived from an EMBL/GenBank/DDBJ whole genome shotgun (WGS) entry which is preliminary data.</text>
</comment>
<dbReference type="EMBL" id="WIXE01020731">
    <property type="protein sequence ID" value="KAK5968999.1"/>
    <property type="molecule type" value="Genomic_DNA"/>
</dbReference>
<accession>A0AAN8IC87</accession>
<evidence type="ECO:0000313" key="1">
    <source>
        <dbReference type="EMBL" id="KAK5968999.1"/>
    </source>
</evidence>
<sequence>MLLWNRWMEMYAKARMEQENGSKSDAFYKVYTDVVESHCQYEDAVAVREQGRYLFKKWANQTKSSDPQEDSQWNGPFLK</sequence>
<feature type="non-terminal residue" evidence="1">
    <location>
        <position position="79"/>
    </location>
</feature>
<keyword evidence="2" id="KW-1185">Reference proteome</keyword>
<name>A0AAN8IC87_TRICO</name>
<gene>
    <name evidence="1" type="ORF">GCK32_020799</name>
</gene>
<organism evidence="1 2">
    <name type="scientific">Trichostrongylus colubriformis</name>
    <name type="common">Black scour worm</name>
    <dbReference type="NCBI Taxonomy" id="6319"/>
    <lineage>
        <taxon>Eukaryota</taxon>
        <taxon>Metazoa</taxon>
        <taxon>Ecdysozoa</taxon>
        <taxon>Nematoda</taxon>
        <taxon>Chromadorea</taxon>
        <taxon>Rhabditida</taxon>
        <taxon>Rhabditina</taxon>
        <taxon>Rhabditomorpha</taxon>
        <taxon>Strongyloidea</taxon>
        <taxon>Trichostrongylidae</taxon>
        <taxon>Trichostrongylus</taxon>
    </lineage>
</organism>
<dbReference type="AlphaFoldDB" id="A0AAN8IC87"/>
<proteinExistence type="predicted"/>